<accession>A0ABM9I894</accession>
<dbReference type="Pfam" id="PF02563">
    <property type="entry name" value="Poly_export"/>
    <property type="match status" value="1"/>
</dbReference>
<organism evidence="18 19">
    <name type="scientific">Methylocaldum szegediense</name>
    <dbReference type="NCBI Taxonomy" id="73780"/>
    <lineage>
        <taxon>Bacteria</taxon>
        <taxon>Pseudomonadati</taxon>
        <taxon>Pseudomonadota</taxon>
        <taxon>Gammaproteobacteria</taxon>
        <taxon>Methylococcales</taxon>
        <taxon>Methylococcaceae</taxon>
        <taxon>Methylocaldum</taxon>
    </lineage>
</organism>
<dbReference type="PANTHER" id="PTHR33619">
    <property type="entry name" value="POLYSACCHARIDE EXPORT PROTEIN GFCE-RELATED"/>
    <property type="match status" value="1"/>
</dbReference>
<evidence type="ECO:0000313" key="19">
    <source>
        <dbReference type="Proteomes" id="UP001162030"/>
    </source>
</evidence>
<dbReference type="Proteomes" id="UP001162030">
    <property type="component" value="Chromosome"/>
</dbReference>
<evidence type="ECO:0000256" key="9">
    <source>
        <dbReference type="ARBA" id="ARBA00023065"/>
    </source>
</evidence>
<dbReference type="InterPro" id="IPR003715">
    <property type="entry name" value="Poly_export_N"/>
</dbReference>
<keyword evidence="8" id="KW-0625">Polysaccharide transport</keyword>
<keyword evidence="10" id="KW-0626">Porin</keyword>
<evidence type="ECO:0000259" key="16">
    <source>
        <dbReference type="Pfam" id="PF02563"/>
    </source>
</evidence>
<evidence type="ECO:0000256" key="7">
    <source>
        <dbReference type="ARBA" id="ARBA00022729"/>
    </source>
</evidence>
<keyword evidence="14" id="KW-0449">Lipoprotein</keyword>
<keyword evidence="4" id="KW-1134">Transmembrane beta strand</keyword>
<proteinExistence type="inferred from homology"/>
<evidence type="ECO:0000313" key="18">
    <source>
        <dbReference type="EMBL" id="CAI8955130.1"/>
    </source>
</evidence>
<keyword evidence="5" id="KW-0762">Sugar transport</keyword>
<dbReference type="InterPro" id="IPR049712">
    <property type="entry name" value="Poly_export"/>
</dbReference>
<feature type="domain" description="Polysaccharide export protein N-terminal" evidence="16">
    <location>
        <begin position="35"/>
        <end position="108"/>
    </location>
</feature>
<evidence type="ECO:0000256" key="13">
    <source>
        <dbReference type="ARBA" id="ARBA00023237"/>
    </source>
</evidence>
<evidence type="ECO:0000256" key="2">
    <source>
        <dbReference type="ARBA" id="ARBA00009450"/>
    </source>
</evidence>
<dbReference type="RefSeq" id="WP_026609870.1">
    <property type="nucleotide sequence ID" value="NZ_OX458333.1"/>
</dbReference>
<dbReference type="Gene3D" id="3.30.1950.10">
    <property type="entry name" value="wza like domain"/>
    <property type="match status" value="1"/>
</dbReference>
<feature type="signal peptide" evidence="15">
    <location>
        <begin position="1"/>
        <end position="20"/>
    </location>
</feature>
<gene>
    <name evidence="18" type="ORF">MSZNOR_4539</name>
</gene>
<keyword evidence="7 15" id="KW-0732">Signal</keyword>
<evidence type="ECO:0000256" key="15">
    <source>
        <dbReference type="SAM" id="SignalP"/>
    </source>
</evidence>
<comment type="subcellular location">
    <subcellularLocation>
        <location evidence="1">Cell outer membrane</location>
        <topology evidence="1">Multi-pass membrane protein</topology>
    </subcellularLocation>
</comment>
<evidence type="ECO:0000256" key="6">
    <source>
        <dbReference type="ARBA" id="ARBA00022692"/>
    </source>
</evidence>
<evidence type="ECO:0000256" key="10">
    <source>
        <dbReference type="ARBA" id="ARBA00023114"/>
    </source>
</evidence>
<keyword evidence="13" id="KW-0998">Cell outer membrane</keyword>
<evidence type="ECO:0000256" key="5">
    <source>
        <dbReference type="ARBA" id="ARBA00022597"/>
    </source>
</evidence>
<keyword evidence="11" id="KW-0472">Membrane</keyword>
<dbReference type="InterPro" id="IPR054765">
    <property type="entry name" value="SLBB_dom"/>
</dbReference>
<evidence type="ECO:0000256" key="11">
    <source>
        <dbReference type="ARBA" id="ARBA00023136"/>
    </source>
</evidence>
<sequence>MKKGFLVLALTARFTCPAFGASTPDVPADSSVPVVPSDYVVDAGDVLEISVWKEDGLTKQALVRPDGGITFPLIGDLQVGGQTIHQIRSEITRKLGEYFAEPEVSVSLVNLNHKIYVIGRVNKPGEFVTPNRVSVMQALSMAGGLTPFADDDAIKIIRRIGGKEVALPFDYDAVASGKSLEQNILLQRGDVVVVP</sequence>
<evidence type="ECO:0000256" key="4">
    <source>
        <dbReference type="ARBA" id="ARBA00022452"/>
    </source>
</evidence>
<evidence type="ECO:0000256" key="12">
    <source>
        <dbReference type="ARBA" id="ARBA00023139"/>
    </source>
</evidence>
<protein>
    <submittedName>
        <fullName evidence="18">Polysaccharide biosynthesis/export protein</fullName>
    </submittedName>
</protein>
<dbReference type="PANTHER" id="PTHR33619:SF3">
    <property type="entry name" value="POLYSACCHARIDE EXPORT PROTEIN GFCE-RELATED"/>
    <property type="match status" value="1"/>
</dbReference>
<evidence type="ECO:0000256" key="14">
    <source>
        <dbReference type="ARBA" id="ARBA00023288"/>
    </source>
</evidence>
<keyword evidence="9" id="KW-0406">Ion transport</keyword>
<comment type="similarity">
    <text evidence="2">Belongs to the BexD/CtrA/VexA family.</text>
</comment>
<name>A0ABM9I894_9GAMM</name>
<keyword evidence="6" id="KW-0812">Transmembrane</keyword>
<evidence type="ECO:0000259" key="17">
    <source>
        <dbReference type="Pfam" id="PF22461"/>
    </source>
</evidence>
<dbReference type="EMBL" id="OX458333">
    <property type="protein sequence ID" value="CAI8955130.1"/>
    <property type="molecule type" value="Genomic_DNA"/>
</dbReference>
<evidence type="ECO:0000256" key="1">
    <source>
        <dbReference type="ARBA" id="ARBA00004571"/>
    </source>
</evidence>
<feature type="chain" id="PRO_5046569759" evidence="15">
    <location>
        <begin position="21"/>
        <end position="195"/>
    </location>
</feature>
<keyword evidence="12" id="KW-0564">Palmitate</keyword>
<feature type="domain" description="SLBB" evidence="17">
    <location>
        <begin position="114"/>
        <end position="194"/>
    </location>
</feature>
<dbReference type="Pfam" id="PF22461">
    <property type="entry name" value="SLBB_2"/>
    <property type="match status" value="1"/>
</dbReference>
<keyword evidence="3" id="KW-0813">Transport</keyword>
<reference evidence="18 19" key="1">
    <citation type="submission" date="2023-03" db="EMBL/GenBank/DDBJ databases">
        <authorList>
            <person name="Pearce D."/>
        </authorList>
    </citation>
    <scope>NUCLEOTIDE SEQUENCE [LARGE SCALE GENOMIC DNA]</scope>
    <source>
        <strain evidence="18">Msz</strain>
    </source>
</reference>
<evidence type="ECO:0000256" key="8">
    <source>
        <dbReference type="ARBA" id="ARBA00023047"/>
    </source>
</evidence>
<dbReference type="Gene3D" id="3.10.560.10">
    <property type="entry name" value="Outer membrane lipoprotein wza domain like"/>
    <property type="match status" value="1"/>
</dbReference>
<keyword evidence="19" id="KW-1185">Reference proteome</keyword>
<evidence type="ECO:0000256" key="3">
    <source>
        <dbReference type="ARBA" id="ARBA00022448"/>
    </source>
</evidence>